<feature type="transmembrane region" description="Helical" evidence="1">
    <location>
        <begin position="98"/>
        <end position="118"/>
    </location>
</feature>
<feature type="transmembrane region" description="Helical" evidence="1">
    <location>
        <begin position="67"/>
        <end position="92"/>
    </location>
</feature>
<dbReference type="AlphaFoldDB" id="A0A8T0FTS7"/>
<keyword evidence="3" id="KW-1185">Reference proteome</keyword>
<protein>
    <submittedName>
        <fullName evidence="2">Uncharacterized protein</fullName>
    </submittedName>
</protein>
<reference evidence="2" key="1">
    <citation type="journal article" date="2020" name="bioRxiv">
        <title>Chromosome-level reference genome of the European wasp spider Argiope bruennichi: a resource for studies on range expansion and evolutionary adaptation.</title>
        <authorList>
            <person name="Sheffer M.M."/>
            <person name="Hoppe A."/>
            <person name="Krehenwinkel H."/>
            <person name="Uhl G."/>
            <person name="Kuss A.W."/>
            <person name="Jensen L."/>
            <person name="Jensen C."/>
            <person name="Gillespie R.G."/>
            <person name="Hoff K.J."/>
            <person name="Prost S."/>
        </authorList>
    </citation>
    <scope>NUCLEOTIDE SEQUENCE</scope>
</reference>
<gene>
    <name evidence="2" type="ORF">HNY73_002476</name>
</gene>
<feature type="transmembrane region" description="Helical" evidence="1">
    <location>
        <begin position="298"/>
        <end position="321"/>
    </location>
</feature>
<keyword evidence="1" id="KW-0472">Membrane</keyword>
<evidence type="ECO:0000313" key="3">
    <source>
        <dbReference type="Proteomes" id="UP000807504"/>
    </source>
</evidence>
<sequence length="394" mass="45590">MHIDQPNATTFTTGKLAFAHRSRSQPDSLRLSREWTLKYDCKMDFILRLLIWAGLLTNPDKSFRNKILFCVFSVCYLLVIVDFLISIFISVWNKNFLLKIHVLQMMTYVMSILTWYAMRQKRKLFTSLVSLMNNAHPFKLAKFEKFILFFICSTPIIFAFTIAIGITFLEQDQYIKYGSIMNLYLRGTVLTLKHLITSLVFPTWANLLVLIYYRLCKTVCLMIRDLTEEIEKCSVQDFTPSKQANIINQELKINRVVQYLQEIFSVSSFLLSIAHFGICISVLGLLFKITIANISLHFAITLLLNLANSFAGLMTCLWMAGGLPVEASKFKEAFRRKINQRLMFLHEEEDIFFEKCLPDISSYLLSGCNIIYFQRSSILAVVGTLLSYTFLLIN</sequence>
<proteinExistence type="predicted"/>
<feature type="transmembrane region" description="Helical" evidence="1">
    <location>
        <begin position="372"/>
        <end position="393"/>
    </location>
</feature>
<accession>A0A8T0FTS7</accession>
<organism evidence="2 3">
    <name type="scientific">Argiope bruennichi</name>
    <name type="common">Wasp spider</name>
    <name type="synonym">Aranea bruennichi</name>
    <dbReference type="NCBI Taxonomy" id="94029"/>
    <lineage>
        <taxon>Eukaryota</taxon>
        <taxon>Metazoa</taxon>
        <taxon>Ecdysozoa</taxon>
        <taxon>Arthropoda</taxon>
        <taxon>Chelicerata</taxon>
        <taxon>Arachnida</taxon>
        <taxon>Araneae</taxon>
        <taxon>Araneomorphae</taxon>
        <taxon>Entelegynae</taxon>
        <taxon>Araneoidea</taxon>
        <taxon>Araneidae</taxon>
        <taxon>Argiope</taxon>
    </lineage>
</organism>
<evidence type="ECO:0000313" key="2">
    <source>
        <dbReference type="EMBL" id="KAF8794501.1"/>
    </source>
</evidence>
<feature type="transmembrane region" description="Helical" evidence="1">
    <location>
        <begin position="189"/>
        <end position="213"/>
    </location>
</feature>
<dbReference type="Proteomes" id="UP000807504">
    <property type="component" value="Unassembled WGS sequence"/>
</dbReference>
<keyword evidence="1" id="KW-1133">Transmembrane helix</keyword>
<feature type="transmembrane region" description="Helical" evidence="1">
    <location>
        <begin position="263"/>
        <end position="286"/>
    </location>
</feature>
<reference evidence="2" key="2">
    <citation type="submission" date="2020-06" db="EMBL/GenBank/DDBJ databases">
        <authorList>
            <person name="Sheffer M."/>
        </authorList>
    </citation>
    <scope>NUCLEOTIDE SEQUENCE</scope>
</reference>
<dbReference type="EMBL" id="JABXBU010000002">
    <property type="protein sequence ID" value="KAF8794501.1"/>
    <property type="molecule type" value="Genomic_DNA"/>
</dbReference>
<feature type="transmembrane region" description="Helical" evidence="1">
    <location>
        <begin position="146"/>
        <end position="169"/>
    </location>
</feature>
<evidence type="ECO:0000256" key="1">
    <source>
        <dbReference type="SAM" id="Phobius"/>
    </source>
</evidence>
<name>A0A8T0FTS7_ARGBR</name>
<comment type="caution">
    <text evidence="2">The sequence shown here is derived from an EMBL/GenBank/DDBJ whole genome shotgun (WGS) entry which is preliminary data.</text>
</comment>
<keyword evidence="1" id="KW-0812">Transmembrane</keyword>